<reference evidence="2 3" key="1">
    <citation type="journal article" date="2021" name="Elife">
        <title>Chloroplast acquisition without the gene transfer in kleptoplastic sea slugs, Plakobranchus ocellatus.</title>
        <authorList>
            <person name="Maeda T."/>
            <person name="Takahashi S."/>
            <person name="Yoshida T."/>
            <person name="Shimamura S."/>
            <person name="Takaki Y."/>
            <person name="Nagai Y."/>
            <person name="Toyoda A."/>
            <person name="Suzuki Y."/>
            <person name="Arimoto A."/>
            <person name="Ishii H."/>
            <person name="Satoh N."/>
            <person name="Nishiyama T."/>
            <person name="Hasebe M."/>
            <person name="Maruyama T."/>
            <person name="Minagawa J."/>
            <person name="Obokata J."/>
            <person name="Shigenobu S."/>
        </authorList>
    </citation>
    <scope>NUCLEOTIDE SEQUENCE [LARGE SCALE GENOMIC DNA]</scope>
</reference>
<evidence type="ECO:0000313" key="3">
    <source>
        <dbReference type="Proteomes" id="UP000735302"/>
    </source>
</evidence>
<name>A0AAV3ZJF4_9GAST</name>
<feature type="chain" id="PRO_5043797469" evidence="1">
    <location>
        <begin position="36"/>
        <end position="92"/>
    </location>
</feature>
<evidence type="ECO:0000256" key="1">
    <source>
        <dbReference type="SAM" id="SignalP"/>
    </source>
</evidence>
<sequence>MPGWHMPADAGRHWHTLADVVTLMVLVIHSHFVDSDTSTEFDGLWSTESIQTLTDESDNPKTPEATEDETCYIISRYDLIKLSPLSPSNALQ</sequence>
<feature type="signal peptide" evidence="1">
    <location>
        <begin position="1"/>
        <end position="35"/>
    </location>
</feature>
<dbReference type="EMBL" id="BLXT01002468">
    <property type="protein sequence ID" value="GFN94632.1"/>
    <property type="molecule type" value="Genomic_DNA"/>
</dbReference>
<proteinExistence type="predicted"/>
<keyword evidence="1" id="KW-0732">Signal</keyword>
<evidence type="ECO:0000313" key="2">
    <source>
        <dbReference type="EMBL" id="GFN94632.1"/>
    </source>
</evidence>
<accession>A0AAV3ZJF4</accession>
<protein>
    <submittedName>
        <fullName evidence="2">Uncharacterized protein</fullName>
    </submittedName>
</protein>
<dbReference type="AlphaFoldDB" id="A0AAV3ZJF4"/>
<organism evidence="2 3">
    <name type="scientific">Plakobranchus ocellatus</name>
    <dbReference type="NCBI Taxonomy" id="259542"/>
    <lineage>
        <taxon>Eukaryota</taxon>
        <taxon>Metazoa</taxon>
        <taxon>Spiralia</taxon>
        <taxon>Lophotrochozoa</taxon>
        <taxon>Mollusca</taxon>
        <taxon>Gastropoda</taxon>
        <taxon>Heterobranchia</taxon>
        <taxon>Euthyneura</taxon>
        <taxon>Panpulmonata</taxon>
        <taxon>Sacoglossa</taxon>
        <taxon>Placobranchoidea</taxon>
        <taxon>Plakobranchidae</taxon>
        <taxon>Plakobranchus</taxon>
    </lineage>
</organism>
<gene>
    <name evidence="2" type="ORF">PoB_002113800</name>
</gene>
<comment type="caution">
    <text evidence="2">The sequence shown here is derived from an EMBL/GenBank/DDBJ whole genome shotgun (WGS) entry which is preliminary data.</text>
</comment>
<keyword evidence="3" id="KW-1185">Reference proteome</keyword>
<dbReference type="Proteomes" id="UP000735302">
    <property type="component" value="Unassembled WGS sequence"/>
</dbReference>